<dbReference type="PROSITE" id="PS50075">
    <property type="entry name" value="CARRIER"/>
    <property type="match status" value="1"/>
</dbReference>
<organism evidence="2 3">
    <name type="scientific">Asanoa iriomotensis</name>
    <dbReference type="NCBI Taxonomy" id="234613"/>
    <lineage>
        <taxon>Bacteria</taxon>
        <taxon>Bacillati</taxon>
        <taxon>Actinomycetota</taxon>
        <taxon>Actinomycetes</taxon>
        <taxon>Micromonosporales</taxon>
        <taxon>Micromonosporaceae</taxon>
        <taxon>Asanoa</taxon>
    </lineage>
</organism>
<dbReference type="InterPro" id="IPR009081">
    <property type="entry name" value="PP-bd_ACP"/>
</dbReference>
<name>A0ABQ4C3G8_9ACTN</name>
<evidence type="ECO:0000313" key="3">
    <source>
        <dbReference type="Proteomes" id="UP000624325"/>
    </source>
</evidence>
<dbReference type="Pfam" id="PF00550">
    <property type="entry name" value="PP-binding"/>
    <property type="match status" value="1"/>
</dbReference>
<dbReference type="SUPFAM" id="SSF47336">
    <property type="entry name" value="ACP-like"/>
    <property type="match status" value="1"/>
</dbReference>
<dbReference type="Proteomes" id="UP000624325">
    <property type="component" value="Unassembled WGS sequence"/>
</dbReference>
<sequence>MSTRTRQTLTDDLLKLMTDQYGAPDDITAETSYDSLDLDSLVMVEVAVALSGRYDVFVTEEEMRDAATIAGTVAMLEAKGVQA</sequence>
<gene>
    <name evidence="2" type="ORF">Air01nite_34280</name>
</gene>
<feature type="domain" description="Carrier" evidence="1">
    <location>
        <begin position="4"/>
        <end position="80"/>
    </location>
</feature>
<comment type="caution">
    <text evidence="2">The sequence shown here is derived from an EMBL/GenBank/DDBJ whole genome shotgun (WGS) entry which is preliminary data.</text>
</comment>
<dbReference type="RefSeq" id="WP_203703480.1">
    <property type="nucleotide sequence ID" value="NZ_BAAALU010000016.1"/>
</dbReference>
<dbReference type="Gene3D" id="1.10.1200.10">
    <property type="entry name" value="ACP-like"/>
    <property type="match status" value="1"/>
</dbReference>
<reference evidence="2 3" key="1">
    <citation type="submission" date="2021-01" db="EMBL/GenBank/DDBJ databases">
        <title>Whole genome shotgun sequence of Asanoa iriomotensis NBRC 100142.</title>
        <authorList>
            <person name="Komaki H."/>
            <person name="Tamura T."/>
        </authorList>
    </citation>
    <scope>NUCLEOTIDE SEQUENCE [LARGE SCALE GENOMIC DNA]</scope>
    <source>
        <strain evidence="2 3">NBRC 100142</strain>
    </source>
</reference>
<protein>
    <recommendedName>
        <fullName evidence="1">Carrier domain-containing protein</fullName>
    </recommendedName>
</protein>
<dbReference type="EMBL" id="BONC01000022">
    <property type="protein sequence ID" value="GIF57333.1"/>
    <property type="molecule type" value="Genomic_DNA"/>
</dbReference>
<evidence type="ECO:0000259" key="1">
    <source>
        <dbReference type="PROSITE" id="PS50075"/>
    </source>
</evidence>
<proteinExistence type="predicted"/>
<dbReference type="InterPro" id="IPR036736">
    <property type="entry name" value="ACP-like_sf"/>
</dbReference>
<evidence type="ECO:0000313" key="2">
    <source>
        <dbReference type="EMBL" id="GIF57333.1"/>
    </source>
</evidence>
<accession>A0ABQ4C3G8</accession>
<keyword evidence="3" id="KW-1185">Reference proteome</keyword>